<gene>
    <name evidence="1" type="ORF">G1C98_0719</name>
</gene>
<proteinExistence type="predicted"/>
<sequence>MSEKAYALDERIDVLTRKAGEKTRNWVDVYELLNEIEKKRMWAPRYSSMTECIGELASRLGCSRQYLWRVKKAGRFYEQYEQYEEDHERKPVEMRDLPVGDEILADLDRLSAGDMERASRYMQQVLDRQLTKSQIKGMVRAAAAVKRGVSRGEVGYHREWALSESTAERRGTGNAVDMPKVDEMDAFQRSQLVADMVAGLTIETFFNQDDQNSRNNQSLFPFVLWHRGPERRIFQVIPDFPFDDLTRSENPPASAYLLVVTNIDCDYPQDVHMYAVDIRTTHEELHCIDSAKSSAIDAFVDGHCIAVPQELEQEARARLPQGWGMLVWPSNPEKHKYKIGKQMWIPRDIRYDELRARILSMALLRLAQQIGWNR</sequence>
<organism evidence="1 2">
    <name type="scientific">Bifidobacterium erythrocebi</name>
    <dbReference type="NCBI Taxonomy" id="2675325"/>
    <lineage>
        <taxon>Bacteria</taxon>
        <taxon>Bacillati</taxon>
        <taxon>Actinomycetota</taxon>
        <taxon>Actinomycetes</taxon>
        <taxon>Bifidobacteriales</taxon>
        <taxon>Bifidobacteriaceae</taxon>
        <taxon>Bifidobacterium</taxon>
    </lineage>
</organism>
<reference evidence="1 2" key="1">
    <citation type="submission" date="2020-02" db="EMBL/GenBank/DDBJ databases">
        <title>Characterization of phylogenetic diversity of novel bifidobacterial species isolated in Czech ZOOs.</title>
        <authorList>
            <person name="Lugli G.A."/>
            <person name="Vera N.B."/>
            <person name="Ventura M."/>
        </authorList>
    </citation>
    <scope>NUCLEOTIDE SEQUENCE [LARGE SCALE GENOMIC DNA]</scope>
    <source>
        <strain evidence="1 2">DSM 109960</strain>
    </source>
</reference>
<evidence type="ECO:0000313" key="2">
    <source>
        <dbReference type="Proteomes" id="UP000529710"/>
    </source>
</evidence>
<name>A0A7Y0EU31_9BIFI</name>
<accession>A0A7Y0EU31</accession>
<evidence type="ECO:0000313" key="1">
    <source>
        <dbReference type="EMBL" id="NMM95983.1"/>
    </source>
</evidence>
<comment type="caution">
    <text evidence="1">The sequence shown here is derived from an EMBL/GenBank/DDBJ whole genome shotgun (WGS) entry which is preliminary data.</text>
</comment>
<dbReference type="EMBL" id="JAAIIF010000008">
    <property type="protein sequence ID" value="NMM95983.1"/>
    <property type="molecule type" value="Genomic_DNA"/>
</dbReference>
<keyword evidence="2" id="KW-1185">Reference proteome</keyword>
<dbReference type="AlphaFoldDB" id="A0A7Y0EU31"/>
<protein>
    <submittedName>
        <fullName evidence="1">Uncharacterized protein</fullName>
    </submittedName>
</protein>
<dbReference type="Proteomes" id="UP000529710">
    <property type="component" value="Unassembled WGS sequence"/>
</dbReference>
<dbReference type="RefSeq" id="WP_169079369.1">
    <property type="nucleotide sequence ID" value="NZ_JAAIIF010000008.1"/>
</dbReference>